<proteinExistence type="predicted"/>
<name>A0A0A8YDN7_ARUDO</name>
<accession>A0A0A8YDN7</accession>
<sequence>MPTSCTGLSVDLLTDRERMSDCAMGVSCSDTREGKCFSSEP</sequence>
<reference evidence="1" key="2">
    <citation type="journal article" date="2015" name="Data Brief">
        <title>Shoot transcriptome of the giant reed, Arundo donax.</title>
        <authorList>
            <person name="Barrero R.A."/>
            <person name="Guerrero F.D."/>
            <person name="Moolhuijzen P."/>
            <person name="Goolsby J.A."/>
            <person name="Tidwell J."/>
            <person name="Bellgard S.E."/>
            <person name="Bellgard M.I."/>
        </authorList>
    </citation>
    <scope>NUCLEOTIDE SEQUENCE</scope>
    <source>
        <tissue evidence="1">Shoot tissue taken approximately 20 cm above the soil surface</tissue>
    </source>
</reference>
<reference evidence="1" key="1">
    <citation type="submission" date="2014-09" db="EMBL/GenBank/DDBJ databases">
        <authorList>
            <person name="Magalhaes I.L.F."/>
            <person name="Oliveira U."/>
            <person name="Santos F.R."/>
            <person name="Vidigal T.H.D.A."/>
            <person name="Brescovit A.D."/>
            <person name="Santos A.J."/>
        </authorList>
    </citation>
    <scope>NUCLEOTIDE SEQUENCE</scope>
    <source>
        <tissue evidence="1">Shoot tissue taken approximately 20 cm above the soil surface</tissue>
    </source>
</reference>
<protein>
    <submittedName>
        <fullName evidence="1">Uncharacterized protein</fullName>
    </submittedName>
</protein>
<evidence type="ECO:0000313" key="1">
    <source>
        <dbReference type="EMBL" id="JAD24164.1"/>
    </source>
</evidence>
<organism evidence="1">
    <name type="scientific">Arundo donax</name>
    <name type="common">Giant reed</name>
    <name type="synonym">Donax arundinaceus</name>
    <dbReference type="NCBI Taxonomy" id="35708"/>
    <lineage>
        <taxon>Eukaryota</taxon>
        <taxon>Viridiplantae</taxon>
        <taxon>Streptophyta</taxon>
        <taxon>Embryophyta</taxon>
        <taxon>Tracheophyta</taxon>
        <taxon>Spermatophyta</taxon>
        <taxon>Magnoliopsida</taxon>
        <taxon>Liliopsida</taxon>
        <taxon>Poales</taxon>
        <taxon>Poaceae</taxon>
        <taxon>PACMAD clade</taxon>
        <taxon>Arundinoideae</taxon>
        <taxon>Arundineae</taxon>
        <taxon>Arundo</taxon>
    </lineage>
</organism>
<dbReference type="EMBL" id="GBRH01273731">
    <property type="protein sequence ID" value="JAD24164.1"/>
    <property type="molecule type" value="Transcribed_RNA"/>
</dbReference>
<dbReference type="AlphaFoldDB" id="A0A0A8YDN7"/>